<reference evidence="1" key="1">
    <citation type="submission" date="2022-04" db="EMBL/GenBank/DDBJ databases">
        <title>A functionally conserved STORR gene fusion in Papaver species that diverged 16.8 million years ago.</title>
        <authorList>
            <person name="Catania T."/>
        </authorList>
    </citation>
    <scope>NUCLEOTIDE SEQUENCE</scope>
    <source>
        <strain evidence="1">S-188037</strain>
    </source>
</reference>
<gene>
    <name evidence="1" type="ORF">MKW98_024550</name>
</gene>
<dbReference type="AlphaFoldDB" id="A0AAD4S9N6"/>
<accession>A0AAD4S9N6</accession>
<organism evidence="1 2">
    <name type="scientific">Papaver atlanticum</name>
    <dbReference type="NCBI Taxonomy" id="357466"/>
    <lineage>
        <taxon>Eukaryota</taxon>
        <taxon>Viridiplantae</taxon>
        <taxon>Streptophyta</taxon>
        <taxon>Embryophyta</taxon>
        <taxon>Tracheophyta</taxon>
        <taxon>Spermatophyta</taxon>
        <taxon>Magnoliopsida</taxon>
        <taxon>Ranunculales</taxon>
        <taxon>Papaveraceae</taxon>
        <taxon>Papaveroideae</taxon>
        <taxon>Papaver</taxon>
    </lineage>
</organism>
<evidence type="ECO:0008006" key="3">
    <source>
        <dbReference type="Google" id="ProtNLM"/>
    </source>
</evidence>
<sequence length="78" mass="8924">VDLKNTKLIIIDEYSMIGRKMLAYIDLRLRDIFGTKESFGNVSIVISLTLSLNNVFVLNKFSGSLELRSQNIEKLCRD</sequence>
<evidence type="ECO:0000313" key="1">
    <source>
        <dbReference type="EMBL" id="KAI3878691.1"/>
    </source>
</evidence>
<comment type="caution">
    <text evidence="1">The sequence shown here is derived from an EMBL/GenBank/DDBJ whole genome shotgun (WGS) entry which is preliminary data.</text>
</comment>
<dbReference type="EMBL" id="JAJJMB010012294">
    <property type="protein sequence ID" value="KAI3878691.1"/>
    <property type="molecule type" value="Genomic_DNA"/>
</dbReference>
<keyword evidence="2" id="KW-1185">Reference proteome</keyword>
<protein>
    <recommendedName>
        <fullName evidence="3">ATP-dependent DNA helicase</fullName>
    </recommendedName>
</protein>
<feature type="non-terminal residue" evidence="1">
    <location>
        <position position="1"/>
    </location>
</feature>
<dbReference type="Proteomes" id="UP001202328">
    <property type="component" value="Unassembled WGS sequence"/>
</dbReference>
<proteinExistence type="predicted"/>
<name>A0AAD4S9N6_9MAGN</name>
<evidence type="ECO:0000313" key="2">
    <source>
        <dbReference type="Proteomes" id="UP001202328"/>
    </source>
</evidence>